<dbReference type="EMBL" id="BSPX01000010">
    <property type="protein sequence ID" value="GLT21634.1"/>
    <property type="molecule type" value="Genomic_DNA"/>
</dbReference>
<accession>A0ABQ6F9M2</accession>
<evidence type="ECO:0000313" key="1">
    <source>
        <dbReference type="EMBL" id="GLT21634.1"/>
    </source>
</evidence>
<reference evidence="2" key="1">
    <citation type="journal article" date="2019" name="Int. J. Syst. Evol. Microbiol.">
        <title>The Global Catalogue of Microorganisms (GCM) 10K type strain sequencing project: providing services to taxonomists for standard genome sequencing and annotation.</title>
        <authorList>
            <consortium name="The Broad Institute Genomics Platform"/>
            <consortium name="The Broad Institute Genome Sequencing Center for Infectious Disease"/>
            <person name="Wu L."/>
            <person name="Ma J."/>
        </authorList>
    </citation>
    <scope>NUCLEOTIDE SEQUENCE [LARGE SCALE GENOMIC DNA]</scope>
    <source>
        <strain evidence="2">NBRC 102407</strain>
    </source>
</reference>
<keyword evidence="2" id="KW-1185">Reference proteome</keyword>
<name>A0ABQ6F9M2_9RHOO</name>
<gene>
    <name evidence="1" type="ORF">GCM10007933_10860</name>
</gene>
<evidence type="ECO:0000313" key="2">
    <source>
        <dbReference type="Proteomes" id="UP001157167"/>
    </source>
</evidence>
<protein>
    <submittedName>
        <fullName evidence="1">Uncharacterized protein</fullName>
    </submittedName>
</protein>
<comment type="caution">
    <text evidence="1">The sequence shown here is derived from an EMBL/GenBank/DDBJ whole genome shotgun (WGS) entry which is preliminary data.</text>
</comment>
<dbReference type="Proteomes" id="UP001157167">
    <property type="component" value="Unassembled WGS sequence"/>
</dbReference>
<dbReference type="RefSeq" id="WP_284187042.1">
    <property type="nucleotide sequence ID" value="NZ_BSPX01000010.1"/>
</dbReference>
<organism evidence="1 2">
    <name type="scientific">Zoogloea oryzae</name>
    <dbReference type="NCBI Taxonomy" id="310767"/>
    <lineage>
        <taxon>Bacteria</taxon>
        <taxon>Pseudomonadati</taxon>
        <taxon>Pseudomonadota</taxon>
        <taxon>Betaproteobacteria</taxon>
        <taxon>Rhodocyclales</taxon>
        <taxon>Zoogloeaceae</taxon>
        <taxon>Zoogloea</taxon>
    </lineage>
</organism>
<sequence>MKENQAWSEYCKSLAPAIVEASAKVPVSGGPGALIKALGQALPDWKFRHAMSRGGWYRLGGIVSADGKRISDNLERWVESNLDERDGDMAHLIDDFAGQTLYATRLVGQTHYLVSHCGEGHADFLQLEIEDLQEIRAHQLFANDPSTIEDLIDPRTGNEQPLPVSLPHYAFRRVQHIGSFLQRMRAQRPEPAPIHRMVDDWGASSAGANSTFSNHWVVATREHLDRYHQPVFRAQPIATLAGTPPEFDAAPGTSGLALNEALTHFDREIGYPMAWYFHMLGTKAVPHWVAQVVIEDTMAGFAYLPQRDVEIVRNWLHRPYAL</sequence>
<proteinExistence type="predicted"/>